<evidence type="ECO:0000256" key="1">
    <source>
        <dbReference type="SAM" id="MobiDB-lite"/>
    </source>
</evidence>
<protein>
    <submittedName>
        <fullName evidence="2">(apollo) hypothetical protein</fullName>
    </submittedName>
</protein>
<keyword evidence="3" id="KW-1185">Reference proteome</keyword>
<comment type="caution">
    <text evidence="2">The sequence shown here is derived from an EMBL/GenBank/DDBJ whole genome shotgun (WGS) entry which is preliminary data.</text>
</comment>
<dbReference type="Proteomes" id="UP000691718">
    <property type="component" value="Unassembled WGS sequence"/>
</dbReference>
<organism evidence="2 3">
    <name type="scientific">Parnassius apollo</name>
    <name type="common">Apollo butterfly</name>
    <name type="synonym">Papilio apollo</name>
    <dbReference type="NCBI Taxonomy" id="110799"/>
    <lineage>
        <taxon>Eukaryota</taxon>
        <taxon>Metazoa</taxon>
        <taxon>Ecdysozoa</taxon>
        <taxon>Arthropoda</taxon>
        <taxon>Hexapoda</taxon>
        <taxon>Insecta</taxon>
        <taxon>Pterygota</taxon>
        <taxon>Neoptera</taxon>
        <taxon>Endopterygota</taxon>
        <taxon>Lepidoptera</taxon>
        <taxon>Glossata</taxon>
        <taxon>Ditrysia</taxon>
        <taxon>Papilionoidea</taxon>
        <taxon>Papilionidae</taxon>
        <taxon>Parnassiinae</taxon>
        <taxon>Parnassini</taxon>
        <taxon>Parnassius</taxon>
        <taxon>Parnassius</taxon>
    </lineage>
</organism>
<reference evidence="2" key="1">
    <citation type="submission" date="2021-04" db="EMBL/GenBank/DDBJ databases">
        <authorList>
            <person name="Tunstrom K."/>
        </authorList>
    </citation>
    <scope>NUCLEOTIDE SEQUENCE</scope>
</reference>
<evidence type="ECO:0000313" key="2">
    <source>
        <dbReference type="EMBL" id="CAG5051248.1"/>
    </source>
</evidence>
<name>A0A8S3Y6F6_PARAO</name>
<feature type="compositionally biased region" description="Low complexity" evidence="1">
    <location>
        <begin position="203"/>
        <end position="214"/>
    </location>
</feature>
<dbReference type="AlphaFoldDB" id="A0A8S3Y6F6"/>
<feature type="region of interest" description="Disordered" evidence="1">
    <location>
        <begin position="66"/>
        <end position="85"/>
    </location>
</feature>
<proteinExistence type="predicted"/>
<dbReference type="EMBL" id="CAJQZP010001492">
    <property type="protein sequence ID" value="CAG5051248.1"/>
    <property type="molecule type" value="Genomic_DNA"/>
</dbReference>
<accession>A0A8S3Y6F6</accession>
<evidence type="ECO:0000313" key="3">
    <source>
        <dbReference type="Proteomes" id="UP000691718"/>
    </source>
</evidence>
<dbReference type="OrthoDB" id="7446204at2759"/>
<sequence length="519" mass="58905">MDGTATNMRSFTPKPMVELLPEISSILSEDAIQTLTAKKQPRNTCTSEKVNKPLTIAEINTHLKALKSQSPRRHPRPNYSGMKKNWNTSVKVDKTSSHTVNGHLKHNSVRKMLKYSPKPKAPTIAKTRATTINYETAKFHKPEEKVKKTLNLPGKSSDRISGIYNIAETPAIKTNPSYTNRMTIANKENYSSQANINTKIHTTPKLKPPLLKKTSAGEPDTLSNMSWRSNCDASFLQTEKALQDIDDKTKALEEKTVENIAEVTPPASTPFREYRNVQEFFNDTNNDSENSALYNDNTFMCFDKINVCKENSARDEYVIASLCELLCKATVNNCDKKSSELDNLLEAEKQTEHSIETIGHVIRTLTKIKKSQMHSLQYVRKLIHEKRKMASGNKNEITSDEISKEIKQEITVLENSSCSSERCSVIKSCTKSPSYKIPKKNLYLHKKDFHKSMPNCSNSLHTPHKDTNNKALSIYMKMKEQMNFLNTPHMKHNKLEAPNTPAVTSHNLQMQLDKLYNRS</sequence>
<feature type="region of interest" description="Disordered" evidence="1">
    <location>
        <begin position="203"/>
        <end position="223"/>
    </location>
</feature>
<gene>
    <name evidence="2" type="ORF">PAPOLLO_LOCUS24996</name>
</gene>